<dbReference type="PANTHER" id="PTHR22839:SF0">
    <property type="entry name" value="THO COMPLEX SUBUNIT 3"/>
    <property type="match status" value="1"/>
</dbReference>
<name>A0ABQ3V3J5_9CHLR</name>
<keyword evidence="1" id="KW-0853">WD repeat</keyword>
<dbReference type="InterPro" id="IPR015943">
    <property type="entry name" value="WD40/YVTN_repeat-like_dom_sf"/>
</dbReference>
<keyword evidence="2" id="KW-0677">Repeat</keyword>
<dbReference type="PANTHER" id="PTHR22839">
    <property type="entry name" value="THO COMPLEX SUBUNIT 3 THO3"/>
    <property type="match status" value="1"/>
</dbReference>
<dbReference type="RefSeq" id="WP_201375699.1">
    <property type="nucleotide sequence ID" value="NZ_BNJG01000003.1"/>
</dbReference>
<dbReference type="Proteomes" id="UP000654345">
    <property type="component" value="Unassembled WGS sequence"/>
</dbReference>
<evidence type="ECO:0008006" key="6">
    <source>
        <dbReference type="Google" id="ProtNLM"/>
    </source>
</evidence>
<keyword evidence="5" id="KW-1185">Reference proteome</keyword>
<dbReference type="Gene3D" id="2.120.10.30">
    <property type="entry name" value="TolB, C-terminal domain"/>
    <property type="match status" value="1"/>
</dbReference>
<evidence type="ECO:0000313" key="4">
    <source>
        <dbReference type="EMBL" id="GHO59521.1"/>
    </source>
</evidence>
<sequence length="369" mass="41408">MEELHTEADEPHVKIVRLSTRRKFLTAILGSGVILGLGSPALMYLARNLWITFSAKGAPPLSHFVHDSLSSDLNLMAMEKVGEKYSDPDIGGYIWNYQQQRMISLPAGVRVGVSAWSPNSKYLLYQAKRADNRISLDLWDVQAQQKISNYANGKYGVTDMVCWSPDGSQIALYYKDENKLLFMTVQPLEPLFVLNVPSSLEALTWSPDSQRIAFMLGTPEQSGWSVQIWDRQSLRMSQEITFQGRPETYGTCLAYSPDGAYIAALCRGQLQIMQVRNTISSYLLTERNLGRIAWSPDSKYLAVIGTENFGDIWTSFGSSFEIWNPFQRQIVRSYNRGTAPVPDALGWSSDGKAIIVIGVSYTQESWDGI</sequence>
<gene>
    <name evidence="4" type="ORF">KSB_79960</name>
</gene>
<evidence type="ECO:0000313" key="5">
    <source>
        <dbReference type="Proteomes" id="UP000654345"/>
    </source>
</evidence>
<evidence type="ECO:0000256" key="2">
    <source>
        <dbReference type="ARBA" id="ARBA00022737"/>
    </source>
</evidence>
<evidence type="ECO:0000256" key="3">
    <source>
        <dbReference type="SAM" id="Phobius"/>
    </source>
</evidence>
<dbReference type="Gene3D" id="2.130.10.10">
    <property type="entry name" value="YVTN repeat-like/Quinoprotein amine dehydrogenase"/>
    <property type="match status" value="1"/>
</dbReference>
<keyword evidence="3" id="KW-1133">Transmembrane helix</keyword>
<dbReference type="InterPro" id="IPR040132">
    <property type="entry name" value="Tex1/THOC3"/>
</dbReference>
<reference evidence="4 5" key="1">
    <citation type="journal article" date="2021" name="Int. J. Syst. Evol. Microbiol.">
        <title>Reticulibacter mediterranei gen. nov., sp. nov., within the new family Reticulibacteraceae fam. nov., and Ktedonospora formicarum gen. nov., sp. nov., Ktedonobacter robiniae sp. nov., Dictyobacter formicarum sp. nov. and Dictyobacter arantiisoli sp. nov., belonging to the class Ktedonobacteria.</title>
        <authorList>
            <person name="Yabe S."/>
            <person name="Zheng Y."/>
            <person name="Wang C.M."/>
            <person name="Sakai Y."/>
            <person name="Abe K."/>
            <person name="Yokota A."/>
            <person name="Donadio S."/>
            <person name="Cavaletti L."/>
            <person name="Monciardini P."/>
        </authorList>
    </citation>
    <scope>NUCLEOTIDE SEQUENCE [LARGE SCALE GENOMIC DNA]</scope>
    <source>
        <strain evidence="4 5">SOSP1-30</strain>
    </source>
</reference>
<feature type="transmembrane region" description="Helical" evidence="3">
    <location>
        <begin position="24"/>
        <end position="46"/>
    </location>
</feature>
<dbReference type="EMBL" id="BNJG01000003">
    <property type="protein sequence ID" value="GHO59521.1"/>
    <property type="molecule type" value="Genomic_DNA"/>
</dbReference>
<accession>A0ABQ3V3J5</accession>
<protein>
    <recommendedName>
        <fullName evidence="6">Anaphase-promoting complex subunit 4 WD40 domain-containing protein</fullName>
    </recommendedName>
</protein>
<evidence type="ECO:0000256" key="1">
    <source>
        <dbReference type="ARBA" id="ARBA00022574"/>
    </source>
</evidence>
<proteinExistence type="predicted"/>
<dbReference type="InterPro" id="IPR011042">
    <property type="entry name" value="6-blade_b-propeller_TolB-like"/>
</dbReference>
<comment type="caution">
    <text evidence="4">The sequence shown here is derived from an EMBL/GenBank/DDBJ whole genome shotgun (WGS) entry which is preliminary data.</text>
</comment>
<dbReference type="SUPFAM" id="SSF82171">
    <property type="entry name" value="DPP6 N-terminal domain-like"/>
    <property type="match status" value="1"/>
</dbReference>
<keyword evidence="3" id="KW-0472">Membrane</keyword>
<organism evidence="4 5">
    <name type="scientific">Ktedonobacter robiniae</name>
    <dbReference type="NCBI Taxonomy" id="2778365"/>
    <lineage>
        <taxon>Bacteria</taxon>
        <taxon>Bacillati</taxon>
        <taxon>Chloroflexota</taxon>
        <taxon>Ktedonobacteria</taxon>
        <taxon>Ktedonobacterales</taxon>
        <taxon>Ktedonobacteraceae</taxon>
        <taxon>Ktedonobacter</taxon>
    </lineage>
</organism>
<keyword evidence="3" id="KW-0812">Transmembrane</keyword>